<protein>
    <submittedName>
        <fullName evidence="1">Uncharacterized protein</fullName>
    </submittedName>
</protein>
<dbReference type="AlphaFoldDB" id="A0A0E9SN05"/>
<reference evidence="1" key="1">
    <citation type="submission" date="2014-11" db="EMBL/GenBank/DDBJ databases">
        <authorList>
            <person name="Amaro Gonzalez C."/>
        </authorList>
    </citation>
    <scope>NUCLEOTIDE SEQUENCE</scope>
</reference>
<evidence type="ECO:0000313" key="1">
    <source>
        <dbReference type="EMBL" id="JAH42050.1"/>
    </source>
</evidence>
<sequence length="80" mass="9126">MDLERKVANLPESDGFLKKAIRKPATQLCQKVCLTTHISTTFPTQALSFKTCFYTQTVNTHLSVPNLRKCLLRRSSDNLR</sequence>
<accession>A0A0E9SN05</accession>
<proteinExistence type="predicted"/>
<organism evidence="1">
    <name type="scientific">Anguilla anguilla</name>
    <name type="common">European freshwater eel</name>
    <name type="synonym">Muraena anguilla</name>
    <dbReference type="NCBI Taxonomy" id="7936"/>
    <lineage>
        <taxon>Eukaryota</taxon>
        <taxon>Metazoa</taxon>
        <taxon>Chordata</taxon>
        <taxon>Craniata</taxon>
        <taxon>Vertebrata</taxon>
        <taxon>Euteleostomi</taxon>
        <taxon>Actinopterygii</taxon>
        <taxon>Neopterygii</taxon>
        <taxon>Teleostei</taxon>
        <taxon>Anguilliformes</taxon>
        <taxon>Anguillidae</taxon>
        <taxon>Anguilla</taxon>
    </lineage>
</organism>
<name>A0A0E9SN05_ANGAN</name>
<reference evidence="1" key="2">
    <citation type="journal article" date="2015" name="Fish Shellfish Immunol.">
        <title>Early steps in the European eel (Anguilla anguilla)-Vibrio vulnificus interaction in the gills: Role of the RtxA13 toxin.</title>
        <authorList>
            <person name="Callol A."/>
            <person name="Pajuelo D."/>
            <person name="Ebbesson L."/>
            <person name="Teles M."/>
            <person name="MacKenzie S."/>
            <person name="Amaro C."/>
        </authorList>
    </citation>
    <scope>NUCLEOTIDE SEQUENCE</scope>
</reference>
<dbReference type="EMBL" id="GBXM01066527">
    <property type="protein sequence ID" value="JAH42050.1"/>
    <property type="molecule type" value="Transcribed_RNA"/>
</dbReference>